<dbReference type="SUPFAM" id="SSF53756">
    <property type="entry name" value="UDP-Glycosyltransferase/glycogen phosphorylase"/>
    <property type="match status" value="1"/>
</dbReference>
<dbReference type="CDD" id="cd03801">
    <property type="entry name" value="GT4_PimA-like"/>
    <property type="match status" value="1"/>
</dbReference>
<protein>
    <submittedName>
        <fullName evidence="2">Glycosyltransferase family 4 protein</fullName>
    </submittedName>
</protein>
<dbReference type="EMBL" id="CP120370">
    <property type="protein sequence ID" value="WEX81577.1"/>
    <property type="molecule type" value="Genomic_DNA"/>
</dbReference>
<organism evidence="2 3">
    <name type="scientific">Sinorhizobium numidicum</name>
    <dbReference type="NCBI Taxonomy" id="680248"/>
    <lineage>
        <taxon>Bacteria</taxon>
        <taxon>Pseudomonadati</taxon>
        <taxon>Pseudomonadota</taxon>
        <taxon>Alphaproteobacteria</taxon>
        <taxon>Hyphomicrobiales</taxon>
        <taxon>Rhizobiaceae</taxon>
        <taxon>Sinorhizobium/Ensifer group</taxon>
        <taxon>Sinorhizobium</taxon>
    </lineage>
</organism>
<dbReference type="Pfam" id="PF00534">
    <property type="entry name" value="Glycos_transf_1"/>
    <property type="match status" value="1"/>
</dbReference>
<gene>
    <name evidence="2" type="ORF">PYH38_001013</name>
</gene>
<evidence type="ECO:0000313" key="2">
    <source>
        <dbReference type="EMBL" id="WEX81577.1"/>
    </source>
</evidence>
<feature type="domain" description="Glycosyl transferase family 1" evidence="1">
    <location>
        <begin position="221"/>
        <end position="388"/>
    </location>
</feature>
<reference evidence="2 3" key="1">
    <citation type="submission" date="2023-03" db="EMBL/GenBank/DDBJ databases">
        <authorList>
            <person name="Kaur S."/>
            <person name="Espinosa-Saiz D."/>
            <person name="Velazquez E."/>
            <person name="Menendez E."/>
            <person name="diCenzo G.C."/>
        </authorList>
    </citation>
    <scope>NUCLEOTIDE SEQUENCE [LARGE SCALE GENOMIC DNA]</scope>
    <source>
        <strain evidence="2 3">LMG 27395</strain>
    </source>
</reference>
<dbReference type="RefSeq" id="WP_280732332.1">
    <property type="nucleotide sequence ID" value="NZ_CP120367.1"/>
</dbReference>
<dbReference type="InterPro" id="IPR001296">
    <property type="entry name" value="Glyco_trans_1"/>
</dbReference>
<evidence type="ECO:0000313" key="3">
    <source>
        <dbReference type="Proteomes" id="UP001235547"/>
    </source>
</evidence>
<proteinExistence type="predicted"/>
<dbReference type="PANTHER" id="PTHR12526:SF636">
    <property type="entry name" value="BLL3647 PROTEIN"/>
    <property type="match status" value="1"/>
</dbReference>
<evidence type="ECO:0000259" key="1">
    <source>
        <dbReference type="Pfam" id="PF00534"/>
    </source>
</evidence>
<keyword evidence="3" id="KW-1185">Reference proteome</keyword>
<dbReference type="Gene3D" id="3.40.50.2000">
    <property type="entry name" value="Glycogen Phosphorylase B"/>
    <property type="match status" value="2"/>
</dbReference>
<dbReference type="PANTHER" id="PTHR12526">
    <property type="entry name" value="GLYCOSYLTRANSFERASE"/>
    <property type="match status" value="1"/>
</dbReference>
<sequence>MSSNRKIAVVLKGYPRLSETFIAQELLGLEKAGHELVLVALRRPTDAKRHPVHDEIRASVYYLPEYLHDEPLRVFRALLKSTPKAGFWRALGPFLRDLWRDRTRNRFRRFGQALVLAAEWPGDASWLHAHFIHTPASVTDYASIIAGIPWTCSAHAKDIWTSADWELSEKLGRARWTVTCTRNGFEHLQSLTAEKSRVHLSYHGLDLDRFPVFEGDHSRRDGSDPGDPVHIVSVGRAVAKKGYDILLKALSLLPADLNWRFEHIGAGDLTGELQTLADELGLAGRVSWNGALDQKDVLVHYRRSDIFALACRIANNGDRDGLPNVLVEASSQRLACVSTSVSGVPELLDDGRNGLLVPAEDPRAFALALERLARDPDLRRRLGGAAEERVRAEFDHHSSVRQLIGLFESEWRNAP</sequence>
<accession>A0ABY8CTV0</accession>
<name>A0ABY8CTV0_9HYPH</name>
<dbReference type="Proteomes" id="UP001235547">
    <property type="component" value="Chromosome 2"/>
</dbReference>